<dbReference type="OrthoDB" id="5148806at2759"/>
<evidence type="ECO:0000256" key="2">
    <source>
        <dbReference type="SAM" id="SignalP"/>
    </source>
</evidence>
<gene>
    <name evidence="3" type="ORF">CSOL1703_00016752</name>
</gene>
<protein>
    <submittedName>
        <fullName evidence="3">Uncharacterized protein</fullName>
    </submittedName>
</protein>
<proteinExistence type="predicted"/>
<dbReference type="AlphaFoldDB" id="A0A9P0EM86"/>
<dbReference type="EMBL" id="CABFOC020000051">
    <property type="protein sequence ID" value="CAH0054682.1"/>
    <property type="molecule type" value="Genomic_DNA"/>
</dbReference>
<organism evidence="3 4">
    <name type="scientific">Clonostachys solani</name>
    <dbReference type="NCBI Taxonomy" id="160281"/>
    <lineage>
        <taxon>Eukaryota</taxon>
        <taxon>Fungi</taxon>
        <taxon>Dikarya</taxon>
        <taxon>Ascomycota</taxon>
        <taxon>Pezizomycotina</taxon>
        <taxon>Sordariomycetes</taxon>
        <taxon>Hypocreomycetidae</taxon>
        <taxon>Hypocreales</taxon>
        <taxon>Bionectriaceae</taxon>
        <taxon>Clonostachys</taxon>
    </lineage>
</organism>
<accession>A0A9P0EM86</accession>
<evidence type="ECO:0000256" key="1">
    <source>
        <dbReference type="SAM" id="MobiDB-lite"/>
    </source>
</evidence>
<sequence length="125" mass="12912">MKVSTIFTSSLVLLASSAFAYQDLAARGEDLVSKGEYLIARGEYLIARASKAAPAKGKGGNKSGHVGGAEGGTCEVQPKGPGFCNLNTGHRVACEAHAKCLPSKKGCGWTPGRQRADCGLEAGRM</sequence>
<keyword evidence="4" id="KW-1185">Reference proteome</keyword>
<name>A0A9P0EM86_9HYPO</name>
<feature type="signal peptide" evidence="2">
    <location>
        <begin position="1"/>
        <end position="20"/>
    </location>
</feature>
<evidence type="ECO:0000313" key="3">
    <source>
        <dbReference type="EMBL" id="CAH0054682.1"/>
    </source>
</evidence>
<feature type="compositionally biased region" description="Gly residues" evidence="1">
    <location>
        <begin position="57"/>
        <end position="71"/>
    </location>
</feature>
<feature type="region of interest" description="Disordered" evidence="1">
    <location>
        <begin position="52"/>
        <end position="71"/>
    </location>
</feature>
<dbReference type="Proteomes" id="UP000775872">
    <property type="component" value="Unassembled WGS sequence"/>
</dbReference>
<evidence type="ECO:0000313" key="4">
    <source>
        <dbReference type="Proteomes" id="UP000775872"/>
    </source>
</evidence>
<comment type="caution">
    <text evidence="3">The sequence shown here is derived from an EMBL/GenBank/DDBJ whole genome shotgun (WGS) entry which is preliminary data.</text>
</comment>
<feature type="chain" id="PRO_5040290303" evidence="2">
    <location>
        <begin position="21"/>
        <end position="125"/>
    </location>
</feature>
<reference evidence="3" key="1">
    <citation type="submission" date="2021-10" db="EMBL/GenBank/DDBJ databases">
        <authorList>
            <person name="Piombo E."/>
        </authorList>
    </citation>
    <scope>NUCLEOTIDE SEQUENCE</scope>
</reference>
<keyword evidence="2" id="KW-0732">Signal</keyword>